<accession>A0A7L1IPI6</accession>
<dbReference type="GO" id="GO:0016358">
    <property type="term" value="P:dendrite development"/>
    <property type="evidence" value="ECO:0007669"/>
    <property type="project" value="TreeGrafter"/>
</dbReference>
<dbReference type="PANTHER" id="PTHR13843:SF11">
    <property type="entry name" value="MICROTUBULE-ASSOCIATED PROTEIN 1S"/>
    <property type="match status" value="1"/>
</dbReference>
<reference evidence="3 4" key="1">
    <citation type="submission" date="2019-09" db="EMBL/GenBank/DDBJ databases">
        <title>Bird 10,000 Genomes (B10K) Project - Family phase.</title>
        <authorList>
            <person name="Zhang G."/>
        </authorList>
    </citation>
    <scope>NUCLEOTIDE SEQUENCE [LARGE SCALE GENOMIC DNA]</scope>
    <source>
        <strain evidence="3">B10K-DU-002-36</strain>
        <tissue evidence="3">Muscle</tissue>
    </source>
</reference>
<evidence type="ECO:0000313" key="4">
    <source>
        <dbReference type="Proteomes" id="UP000525158"/>
    </source>
</evidence>
<dbReference type="Pfam" id="PF25281">
    <property type="entry name" value="MBL_MAP1B"/>
    <property type="match status" value="1"/>
</dbReference>
<evidence type="ECO:0000256" key="1">
    <source>
        <dbReference type="SAM" id="MobiDB-lite"/>
    </source>
</evidence>
<dbReference type="InterPro" id="IPR026074">
    <property type="entry name" value="MAP1"/>
</dbReference>
<feature type="region of interest" description="Disordered" evidence="1">
    <location>
        <begin position="300"/>
        <end position="639"/>
    </location>
</feature>
<name>A0A7L1IPI6_SMUAF</name>
<dbReference type="GO" id="GO:0008017">
    <property type="term" value="F:microtubule binding"/>
    <property type="evidence" value="ECO:0007669"/>
    <property type="project" value="InterPro"/>
</dbReference>
<dbReference type="PANTHER" id="PTHR13843">
    <property type="entry name" value="MICROTUBULE-ASSOCIATED PROTEIN"/>
    <property type="match status" value="1"/>
</dbReference>
<proteinExistence type="predicted"/>
<dbReference type="GO" id="GO:0005875">
    <property type="term" value="C:microtubule associated complex"/>
    <property type="evidence" value="ECO:0007669"/>
    <property type="project" value="TreeGrafter"/>
</dbReference>
<gene>
    <name evidence="3" type="primary">Enp1</name>
    <name evidence="3" type="ORF">RHIAFR_R13010</name>
</gene>
<feature type="domain" description="Microtubule-associated protein 1A/B/S-like MBL-like" evidence="2">
    <location>
        <begin position="33"/>
        <end position="305"/>
    </location>
</feature>
<keyword evidence="4" id="KW-1185">Reference proteome</keyword>
<comment type="caution">
    <text evidence="3">The sequence shown here is derived from an EMBL/GenBank/DDBJ whole genome shotgun (WGS) entry which is preliminary data.</text>
</comment>
<dbReference type="EMBL" id="VXBO01005874">
    <property type="protein sequence ID" value="NXN39740.1"/>
    <property type="molecule type" value="Genomic_DNA"/>
</dbReference>
<feature type="compositionally biased region" description="Basic and acidic residues" evidence="1">
    <location>
        <begin position="314"/>
        <end position="327"/>
    </location>
</feature>
<feature type="non-terminal residue" evidence="3">
    <location>
        <position position="639"/>
    </location>
</feature>
<evidence type="ECO:0000259" key="2">
    <source>
        <dbReference type="Pfam" id="PF25281"/>
    </source>
</evidence>
<feature type="compositionally biased region" description="Low complexity" evidence="1">
    <location>
        <begin position="532"/>
        <end position="542"/>
    </location>
</feature>
<dbReference type="Proteomes" id="UP000525158">
    <property type="component" value="Unassembled WGS sequence"/>
</dbReference>
<dbReference type="GO" id="GO:0031114">
    <property type="term" value="P:regulation of microtubule depolymerization"/>
    <property type="evidence" value="ECO:0007669"/>
    <property type="project" value="TreeGrafter"/>
</dbReference>
<protein>
    <submittedName>
        <fullName evidence="3">ENP1 protein</fullName>
    </submittedName>
</protein>
<dbReference type="GO" id="GO:0007409">
    <property type="term" value="P:axonogenesis"/>
    <property type="evidence" value="ECO:0007669"/>
    <property type="project" value="TreeGrafter"/>
</dbReference>
<evidence type="ECO:0000313" key="3">
    <source>
        <dbReference type="EMBL" id="NXN39740.1"/>
    </source>
</evidence>
<dbReference type="AlphaFoldDB" id="A0A7L1IPI6"/>
<feature type="compositionally biased region" description="Polar residues" evidence="1">
    <location>
        <begin position="578"/>
        <end position="587"/>
    </location>
</feature>
<dbReference type="GO" id="GO:0005874">
    <property type="term" value="C:microtubule"/>
    <property type="evidence" value="ECO:0007669"/>
    <property type="project" value="InterPro"/>
</dbReference>
<feature type="non-terminal residue" evidence="3">
    <location>
        <position position="1"/>
    </location>
</feature>
<dbReference type="GO" id="GO:0045202">
    <property type="term" value="C:synapse"/>
    <property type="evidence" value="ECO:0007669"/>
    <property type="project" value="TreeGrafter"/>
</dbReference>
<organism evidence="3 4">
    <name type="scientific">Smutsornis africanus</name>
    <name type="common">Double-banded courser</name>
    <name type="synonym">Rhinoptilus africanus</name>
    <dbReference type="NCBI Taxonomy" id="240209"/>
    <lineage>
        <taxon>Eukaryota</taxon>
        <taxon>Metazoa</taxon>
        <taxon>Chordata</taxon>
        <taxon>Craniata</taxon>
        <taxon>Vertebrata</taxon>
        <taxon>Euteleostomi</taxon>
        <taxon>Archelosauria</taxon>
        <taxon>Archosauria</taxon>
        <taxon>Dinosauria</taxon>
        <taxon>Saurischia</taxon>
        <taxon>Theropoda</taxon>
        <taxon>Coelurosauria</taxon>
        <taxon>Aves</taxon>
        <taxon>Neognathae</taxon>
        <taxon>Neoaves</taxon>
        <taxon>Charadriiformes</taxon>
        <taxon>Glareolidae</taxon>
        <taxon>Rhinoptilus</taxon>
    </lineage>
</organism>
<feature type="compositionally biased region" description="Basic and acidic residues" evidence="1">
    <location>
        <begin position="343"/>
        <end position="359"/>
    </location>
</feature>
<sequence>FIELRYNPGCVLPEMEGLEEFMEYLSESLEPQSPFDLLEPPTMVGFLKLSKPCCYIFPGGRGDSAFFAVNGFNVLVNGGSNPKSSFWKLVRHLDRIDSILVTHAGTDSLPGVNSLLQRKLAELEEDPSQSSQGNGDWAKNLISPELGVVFLNVSEKLKDIEGNSRVLKSCDEAALTLHYLEKLGIRPNPLARDSGPRAEPTVLFQKMGVGRLDMYILNPVKGTKELEFLLQQWSGNSYPKEQDLPLQCLTSICALLVWHPVSPSEKIIRVLFPGCTPQGRILEGLEKVKHLDFLKHPVVTKNDLKGPSVPQPEKPLKQRRAESKESLKSSSKLSLVDTGAPAPKEKAPSKVVERKEPRKPLAKAGSIKKPPLKKEPEKPKAKAPQEASGRKEPGTSDGSKSSSPEDMLPEAERGRGVALPGAGGRRRKEESTDEGITTAESELEPSPLENGGAGGAGDSPCLENGLEDPDSPQRFRYLESSPLRAVCPPSPLAKTPKSDRSVNFDLTPTGMLNHGPEDACGSSEEKTLEMMSPASSGPASAGHTPFHQSPVDDGTEEPGAGTNRQPNPWPPAGGKASQDGSGSSQEKQAGCLSLSPFKDDVPDVSPTITTPSLPAEVGSPHSTEVDESLSVSFEQVLPP</sequence>
<dbReference type="GO" id="GO:0043025">
    <property type="term" value="C:neuronal cell body"/>
    <property type="evidence" value="ECO:0007669"/>
    <property type="project" value="TreeGrafter"/>
</dbReference>
<dbReference type="GO" id="GO:0030425">
    <property type="term" value="C:dendrite"/>
    <property type="evidence" value="ECO:0007669"/>
    <property type="project" value="TreeGrafter"/>
</dbReference>
<dbReference type="GO" id="GO:0000226">
    <property type="term" value="P:microtubule cytoskeleton organization"/>
    <property type="evidence" value="ECO:0007669"/>
    <property type="project" value="InterPro"/>
</dbReference>
<dbReference type="GO" id="GO:0005829">
    <property type="term" value="C:cytosol"/>
    <property type="evidence" value="ECO:0007669"/>
    <property type="project" value="TreeGrafter"/>
</dbReference>
<dbReference type="GO" id="GO:0003779">
    <property type="term" value="F:actin binding"/>
    <property type="evidence" value="ECO:0007669"/>
    <property type="project" value="TreeGrafter"/>
</dbReference>
<dbReference type="InterPro" id="IPR057480">
    <property type="entry name" value="MAP1A/B/S-like_MBL"/>
</dbReference>